<dbReference type="GO" id="GO:0008270">
    <property type="term" value="F:zinc ion binding"/>
    <property type="evidence" value="ECO:0007669"/>
    <property type="project" value="InterPro"/>
</dbReference>
<dbReference type="Proteomes" id="UP000650833">
    <property type="component" value="Unassembled WGS sequence"/>
</dbReference>
<evidence type="ECO:0000256" key="2">
    <source>
        <dbReference type="ARBA" id="ARBA00023242"/>
    </source>
</evidence>
<dbReference type="PANTHER" id="PTHR47659:SF7">
    <property type="entry name" value="FUNGAL TRANSCRIPTIONAL REGULATORY PROTEIN, N-TERMINAL DOMAIN-CONTAINING PROTEIN"/>
    <property type="match status" value="1"/>
</dbReference>
<feature type="compositionally biased region" description="Polar residues" evidence="3">
    <location>
        <begin position="368"/>
        <end position="405"/>
    </location>
</feature>
<feature type="compositionally biased region" description="Polar residues" evidence="3">
    <location>
        <begin position="152"/>
        <end position="162"/>
    </location>
</feature>
<gene>
    <name evidence="5" type="ORF">INT46_000845</name>
</gene>
<dbReference type="InterPro" id="IPR050335">
    <property type="entry name" value="ERT1_acuK_gluconeogen_tf"/>
</dbReference>
<dbReference type="GO" id="GO:0000981">
    <property type="term" value="F:DNA-binding transcription factor activity, RNA polymerase II-specific"/>
    <property type="evidence" value="ECO:0007669"/>
    <property type="project" value="InterPro"/>
</dbReference>
<feature type="compositionally biased region" description="Polar residues" evidence="3">
    <location>
        <begin position="267"/>
        <end position="279"/>
    </location>
</feature>
<dbReference type="InterPro" id="IPR036864">
    <property type="entry name" value="Zn2-C6_fun-type_DNA-bd_sf"/>
</dbReference>
<evidence type="ECO:0000256" key="3">
    <source>
        <dbReference type="SAM" id="MobiDB-lite"/>
    </source>
</evidence>
<dbReference type="SUPFAM" id="SSF57701">
    <property type="entry name" value="Zn2/Cys6 DNA-binding domain"/>
    <property type="match status" value="1"/>
</dbReference>
<dbReference type="OrthoDB" id="5575144at2759"/>
<reference evidence="5" key="1">
    <citation type="submission" date="2020-12" db="EMBL/GenBank/DDBJ databases">
        <title>Metabolic potential, ecology and presence of endohyphal bacteria is reflected in genomic diversity of Mucoromycotina.</title>
        <authorList>
            <person name="Muszewska A."/>
            <person name="Okrasinska A."/>
            <person name="Steczkiewicz K."/>
            <person name="Drgas O."/>
            <person name="Orlowska M."/>
            <person name="Perlinska-Lenart U."/>
            <person name="Aleksandrzak-Piekarczyk T."/>
            <person name="Szatraj K."/>
            <person name="Zielenkiewicz U."/>
            <person name="Pilsyk S."/>
            <person name="Malc E."/>
            <person name="Mieczkowski P."/>
            <person name="Kruszewska J.S."/>
            <person name="Biernat P."/>
            <person name="Pawlowska J."/>
        </authorList>
    </citation>
    <scope>NUCLEOTIDE SEQUENCE</scope>
    <source>
        <strain evidence="5">CBS 226.32</strain>
    </source>
</reference>
<keyword evidence="2" id="KW-0539">Nucleus</keyword>
<feature type="compositionally biased region" description="Basic residues" evidence="3">
    <location>
        <begin position="134"/>
        <end position="150"/>
    </location>
</feature>
<feature type="region of interest" description="Disordered" evidence="3">
    <location>
        <begin position="134"/>
        <end position="203"/>
    </location>
</feature>
<feature type="compositionally biased region" description="Low complexity" evidence="3">
    <location>
        <begin position="178"/>
        <end position="201"/>
    </location>
</feature>
<keyword evidence="1" id="KW-0479">Metal-binding</keyword>
<feature type="domain" description="Zn(2)-C6 fungal-type" evidence="4">
    <location>
        <begin position="99"/>
        <end position="130"/>
    </location>
</feature>
<sequence length="432" mass="46972">MQQFTPYFPGFDNQQQQQQPQQQQQQQNQNQQQQPQNSQVQQQQQQPMSLNGANLAIYSPVAMPPLSVLAATQVKVDEQQQGSDIGAHGKPKRKQVKNACVNCQKACKKCDVGRPCQRCIKYGLTETCVNSVRKERKKGVKRGPYKKRNKNGGESVTSSGASTPMAVPVVNNSIYNPPTQTNGSATPTTTSTTTTPTTSNTMPMHYQPFQTNQAYDPYGYNGSNAMMPQAYMVPNGLSQMYPTNPPVLSYQAAMNIISPQQQQQQQSPVLNNGYRQDQQSPDPNASNAAATTPTNSTPAAADGNIVPKVEEDDDDEGSKLTILSQLCSSVLANNDGSKPDTIEEIKIEETHQNTPPPSRPHSRETSHENNNIAGTSFAADSSHTYVNSHLSHVTNSNASTPNSAYGTPGSSPAGSPHQQQPQQSQQSQTQQQ</sequence>
<dbReference type="Pfam" id="PF00172">
    <property type="entry name" value="Zn_clus"/>
    <property type="match status" value="1"/>
</dbReference>
<protein>
    <recommendedName>
        <fullName evidence="4">Zn(2)-C6 fungal-type domain-containing protein</fullName>
    </recommendedName>
</protein>
<comment type="caution">
    <text evidence="5">The sequence shown here is derived from an EMBL/GenBank/DDBJ whole genome shotgun (WGS) entry which is preliminary data.</text>
</comment>
<name>A0A8H7R309_9FUNG</name>
<evidence type="ECO:0000256" key="1">
    <source>
        <dbReference type="ARBA" id="ARBA00022723"/>
    </source>
</evidence>
<feature type="region of interest" description="Disordered" evidence="3">
    <location>
        <begin position="1"/>
        <end position="47"/>
    </location>
</feature>
<dbReference type="PANTHER" id="PTHR47659">
    <property type="entry name" value="ZN(II)2CYS6 TRANSCRIPTION FACTOR (EUROFUNG)-RELATED"/>
    <property type="match status" value="1"/>
</dbReference>
<organism evidence="5 6">
    <name type="scientific">Mucor plumbeus</name>
    <dbReference type="NCBI Taxonomy" id="97098"/>
    <lineage>
        <taxon>Eukaryota</taxon>
        <taxon>Fungi</taxon>
        <taxon>Fungi incertae sedis</taxon>
        <taxon>Mucoromycota</taxon>
        <taxon>Mucoromycotina</taxon>
        <taxon>Mucoromycetes</taxon>
        <taxon>Mucorales</taxon>
        <taxon>Mucorineae</taxon>
        <taxon>Mucoraceae</taxon>
        <taxon>Mucor</taxon>
    </lineage>
</organism>
<feature type="compositionally biased region" description="Low complexity" evidence="3">
    <location>
        <begin position="13"/>
        <end position="47"/>
    </location>
</feature>
<dbReference type="SMART" id="SM00066">
    <property type="entry name" value="GAL4"/>
    <property type="match status" value="1"/>
</dbReference>
<dbReference type="InterPro" id="IPR001138">
    <property type="entry name" value="Zn2Cys6_DnaBD"/>
</dbReference>
<feature type="compositionally biased region" description="Low complexity" evidence="3">
    <location>
        <begin position="280"/>
        <end position="302"/>
    </location>
</feature>
<dbReference type="AlphaFoldDB" id="A0A8H7R309"/>
<dbReference type="CDD" id="cd00067">
    <property type="entry name" value="GAL4"/>
    <property type="match status" value="1"/>
</dbReference>
<feature type="region of interest" description="Disordered" evidence="3">
    <location>
        <begin position="258"/>
        <end position="317"/>
    </location>
</feature>
<feature type="compositionally biased region" description="Low complexity" evidence="3">
    <location>
        <begin position="408"/>
        <end position="432"/>
    </location>
</feature>
<dbReference type="EMBL" id="JAEPRC010000225">
    <property type="protein sequence ID" value="KAG2203549.1"/>
    <property type="molecule type" value="Genomic_DNA"/>
</dbReference>
<evidence type="ECO:0000313" key="5">
    <source>
        <dbReference type="EMBL" id="KAG2203549.1"/>
    </source>
</evidence>
<accession>A0A8H7R309</accession>
<dbReference type="PROSITE" id="PS50048">
    <property type="entry name" value="ZN2_CY6_FUNGAL_2"/>
    <property type="match status" value="1"/>
</dbReference>
<feature type="region of interest" description="Disordered" evidence="3">
    <location>
        <begin position="346"/>
        <end position="432"/>
    </location>
</feature>
<evidence type="ECO:0000259" key="4">
    <source>
        <dbReference type="PROSITE" id="PS50048"/>
    </source>
</evidence>
<proteinExistence type="predicted"/>
<keyword evidence="6" id="KW-1185">Reference proteome</keyword>
<evidence type="ECO:0000313" key="6">
    <source>
        <dbReference type="Proteomes" id="UP000650833"/>
    </source>
</evidence>